<dbReference type="RefSeq" id="XP_007737214.1">
    <property type="nucleotide sequence ID" value="XM_007739024.1"/>
</dbReference>
<dbReference type="Proteomes" id="UP000019478">
    <property type="component" value="Unassembled WGS sequence"/>
</dbReference>
<dbReference type="STRING" id="1182542.W9XR41"/>
<dbReference type="EMBL" id="AMGY01000008">
    <property type="protein sequence ID" value="EXJ79426.1"/>
    <property type="molecule type" value="Genomic_DNA"/>
</dbReference>
<dbReference type="OrthoDB" id="97518at2759"/>
<dbReference type="AlphaFoldDB" id="W9XR41"/>
<comment type="similarity">
    <text evidence="1">Belongs to the LOR family.</text>
</comment>
<dbReference type="InterPro" id="IPR038595">
    <property type="entry name" value="LOR_sf"/>
</dbReference>
<gene>
    <name evidence="2" type="ORF">A1O3_08928</name>
</gene>
<comment type="caution">
    <text evidence="2">The sequence shown here is derived from an EMBL/GenBank/DDBJ whole genome shotgun (WGS) entry which is preliminary data.</text>
</comment>
<organism evidence="2 3">
    <name type="scientific">Capronia epimyces CBS 606.96</name>
    <dbReference type="NCBI Taxonomy" id="1182542"/>
    <lineage>
        <taxon>Eukaryota</taxon>
        <taxon>Fungi</taxon>
        <taxon>Dikarya</taxon>
        <taxon>Ascomycota</taxon>
        <taxon>Pezizomycotina</taxon>
        <taxon>Eurotiomycetes</taxon>
        <taxon>Chaetothyriomycetidae</taxon>
        <taxon>Chaetothyriales</taxon>
        <taxon>Herpotrichiellaceae</taxon>
        <taxon>Capronia</taxon>
    </lineage>
</organism>
<dbReference type="InterPro" id="IPR025659">
    <property type="entry name" value="Tubby-like_C"/>
</dbReference>
<dbReference type="Gene3D" id="2.40.160.200">
    <property type="entry name" value="LURP1-related"/>
    <property type="match status" value="1"/>
</dbReference>
<dbReference type="HOGENOM" id="CLU_174944_0_0_1"/>
<proteinExistence type="inferred from homology"/>
<keyword evidence="3" id="KW-1185">Reference proteome</keyword>
<accession>W9XR41</accession>
<dbReference type="eggNOG" id="ENOG502QUU9">
    <property type="taxonomic scope" value="Eukaryota"/>
</dbReference>
<dbReference type="Pfam" id="PF04525">
    <property type="entry name" value="LOR"/>
    <property type="match status" value="1"/>
</dbReference>
<evidence type="ECO:0000256" key="1">
    <source>
        <dbReference type="ARBA" id="ARBA00005437"/>
    </source>
</evidence>
<evidence type="ECO:0000313" key="3">
    <source>
        <dbReference type="Proteomes" id="UP000019478"/>
    </source>
</evidence>
<name>W9XR41_9EURO</name>
<evidence type="ECO:0000313" key="2">
    <source>
        <dbReference type="EMBL" id="EXJ79426.1"/>
    </source>
</evidence>
<dbReference type="GeneID" id="19173014"/>
<dbReference type="InterPro" id="IPR007612">
    <property type="entry name" value="LOR"/>
</dbReference>
<reference evidence="2 3" key="1">
    <citation type="submission" date="2013-03" db="EMBL/GenBank/DDBJ databases">
        <title>The Genome Sequence of Capronia epimyces CBS 606.96.</title>
        <authorList>
            <consortium name="The Broad Institute Genomics Platform"/>
            <person name="Cuomo C."/>
            <person name="de Hoog S."/>
            <person name="Gorbushina A."/>
            <person name="Walker B."/>
            <person name="Young S.K."/>
            <person name="Zeng Q."/>
            <person name="Gargeya S."/>
            <person name="Fitzgerald M."/>
            <person name="Haas B."/>
            <person name="Abouelleil A."/>
            <person name="Allen A.W."/>
            <person name="Alvarado L."/>
            <person name="Arachchi H.M."/>
            <person name="Berlin A.M."/>
            <person name="Chapman S.B."/>
            <person name="Gainer-Dewar J."/>
            <person name="Goldberg J."/>
            <person name="Griggs A."/>
            <person name="Gujja S."/>
            <person name="Hansen M."/>
            <person name="Howarth C."/>
            <person name="Imamovic A."/>
            <person name="Ireland A."/>
            <person name="Larimer J."/>
            <person name="McCowan C."/>
            <person name="Murphy C."/>
            <person name="Pearson M."/>
            <person name="Poon T.W."/>
            <person name="Priest M."/>
            <person name="Roberts A."/>
            <person name="Saif S."/>
            <person name="Shea T."/>
            <person name="Sisk P."/>
            <person name="Sykes S."/>
            <person name="Wortman J."/>
            <person name="Nusbaum C."/>
            <person name="Birren B."/>
        </authorList>
    </citation>
    <scope>NUCLEOTIDE SEQUENCE [LARGE SCALE GENOMIC DNA]</scope>
    <source>
        <strain evidence="2 3">CBS 606.96</strain>
    </source>
</reference>
<dbReference type="SUPFAM" id="SSF54518">
    <property type="entry name" value="Tubby C-terminal domain-like"/>
    <property type="match status" value="1"/>
</dbReference>
<protein>
    <submittedName>
        <fullName evidence="2">Uncharacterized protein</fullName>
    </submittedName>
</protein>
<sequence>MPAIFIPDLTSHPPRCSVLVLSSKSTVHFTNQADGNDVELEVKGDWFDRSASITFGGRPVAHISRSFFNVRQIFGDKQTYFVTVAPGVDLTLIAAVCVCLDERENESN</sequence>